<proteinExistence type="inferred from homology"/>
<dbReference type="Gene3D" id="4.10.220.110">
    <property type="match status" value="1"/>
</dbReference>
<evidence type="ECO:0000256" key="4">
    <source>
        <dbReference type="SAM" id="MobiDB-lite"/>
    </source>
</evidence>
<dbReference type="Gene3D" id="2.40.50.230">
    <property type="entry name" value="Gp5 N-terminal domain"/>
    <property type="match status" value="1"/>
</dbReference>
<gene>
    <name evidence="7" type="ORF">CW740_00740</name>
</gene>
<dbReference type="NCBIfam" id="TIGR01646">
    <property type="entry name" value="vgr_GE"/>
    <property type="match status" value="1"/>
</dbReference>
<organism evidence="7 8">
    <name type="scientific">Kangiella profundi</name>
    <dbReference type="NCBI Taxonomy" id="1561924"/>
    <lineage>
        <taxon>Bacteria</taxon>
        <taxon>Pseudomonadati</taxon>
        <taxon>Pseudomonadota</taxon>
        <taxon>Gammaproteobacteria</taxon>
        <taxon>Kangiellales</taxon>
        <taxon>Kangiellaceae</taxon>
        <taxon>Kangiella</taxon>
    </lineage>
</organism>
<keyword evidence="8" id="KW-1185">Reference proteome</keyword>
<evidence type="ECO:0000256" key="3">
    <source>
        <dbReference type="ARBA" id="ARBA00022525"/>
    </source>
</evidence>
<dbReference type="SUPFAM" id="SSF69279">
    <property type="entry name" value="Phage tail proteins"/>
    <property type="match status" value="2"/>
</dbReference>
<name>A0A2K9AYT7_9GAMM</name>
<dbReference type="PANTHER" id="PTHR32305:SF15">
    <property type="entry name" value="PROTEIN RHSA-RELATED"/>
    <property type="match status" value="1"/>
</dbReference>
<comment type="similarity">
    <text evidence="2">Belongs to the VgrG protein family.</text>
</comment>
<evidence type="ECO:0000313" key="8">
    <source>
        <dbReference type="Proteomes" id="UP000232693"/>
    </source>
</evidence>
<dbReference type="OrthoDB" id="9762420at2"/>
<dbReference type="EMBL" id="CP025120">
    <property type="protein sequence ID" value="AUD77838.1"/>
    <property type="molecule type" value="Genomic_DNA"/>
</dbReference>
<feature type="region of interest" description="Disordered" evidence="4">
    <location>
        <begin position="461"/>
        <end position="486"/>
    </location>
</feature>
<dbReference type="SUPFAM" id="SSF69255">
    <property type="entry name" value="gp5 N-terminal domain-like"/>
    <property type="match status" value="1"/>
</dbReference>
<accession>A0A2K9AYT7</accession>
<dbReference type="InterPro" id="IPR017847">
    <property type="entry name" value="T6SS_RhsGE_Vgr_subset"/>
</dbReference>
<sequence>MGLFEKFSQTNRLIRIDTELGSDKLLLTKVEGHEALSRPYQFSLTCLSQLSAIEPNKLMGKVIDFSFELNDGGERAFNGIVCELRHRGKISDTLYQYELKVVPQLWLLSQRTNIRIYQHKTIPQIVEQLLSEHQVVFESKLTASYPVHEYSVQYQETDLDFVQRLLAEAGIFYYFKQQTNQHQLILLDDKNQYDSEGNGLLSQSYGTLESEHFSEWQTSSQLLPIKYSSNGYDFKHPASSLRSDREHSENEVLDANNMEVYRYPGDYQNKCDGQAETAKRLEAIQKHQLQVYAESNIRDLKVGHVYSIVKHENINEVGNSYLVTELEYYAEDDSYKNSSESKQEIKNKAQLIPAEVQFRPDVNNQKPSVKGLQSAVVTGPEGEEIYTDQYGRVRIQFHWDREGKKDENSSCWVRVSHQWAGAGFGGINIPRIGQEVLVEFEDGDPDKPIITGRVYNARNMPPYQLPNNKTQSGWVSRSTPDGTKDTANEIRFEDRKGAEHLLIHAERNQSIEVENEEFHWVGKNRRKTIDNDETVEVKNDRKEKVGNDEEVEIGNNQTLQIANNSVLKVGKNRTVEIEKDSINTVNNHQKDYVYANHSQEVGGHYKHKVAGKYTLEAVEKIFTRTNKFLLEVSDTLEIAGPGGSIIIDSSGITIEGKEINIKGSAINLGSGSASQIEALKGAANEGLPFCEECESNS</sequence>
<dbReference type="Pfam" id="PF22178">
    <property type="entry name" value="Gp5_trimer_C"/>
    <property type="match status" value="1"/>
</dbReference>
<evidence type="ECO:0000313" key="7">
    <source>
        <dbReference type="EMBL" id="AUD77838.1"/>
    </source>
</evidence>
<dbReference type="InterPro" id="IPR006531">
    <property type="entry name" value="Gp5/Vgr_OB"/>
</dbReference>
<dbReference type="Gene3D" id="3.55.50.10">
    <property type="entry name" value="Baseplate protein-like domains"/>
    <property type="match status" value="1"/>
</dbReference>
<dbReference type="NCBIfam" id="TIGR03361">
    <property type="entry name" value="VI_Rhs_Vgr"/>
    <property type="match status" value="1"/>
</dbReference>
<feature type="domain" description="Gp5/Type VI secretion system Vgr C-terminal trimerisation" evidence="6">
    <location>
        <begin position="472"/>
        <end position="580"/>
    </location>
</feature>
<dbReference type="KEGG" id="kpd:CW740_00740"/>
<dbReference type="InterPro" id="IPR050708">
    <property type="entry name" value="T6SS_VgrG/RHS"/>
</dbReference>
<dbReference type="GO" id="GO:0005576">
    <property type="term" value="C:extracellular region"/>
    <property type="evidence" value="ECO:0007669"/>
    <property type="project" value="UniProtKB-SubCell"/>
</dbReference>
<evidence type="ECO:0000259" key="6">
    <source>
        <dbReference type="Pfam" id="PF22178"/>
    </source>
</evidence>
<dbReference type="Pfam" id="PF04717">
    <property type="entry name" value="Phage_base_V"/>
    <property type="match status" value="1"/>
</dbReference>
<protein>
    <submittedName>
        <fullName evidence="7">Type VI secretion system tip protein VgrG</fullName>
    </submittedName>
</protein>
<dbReference type="Pfam" id="PF05954">
    <property type="entry name" value="Phage_GPD"/>
    <property type="match status" value="1"/>
</dbReference>
<evidence type="ECO:0000256" key="1">
    <source>
        <dbReference type="ARBA" id="ARBA00004613"/>
    </source>
</evidence>
<dbReference type="InterPro" id="IPR054030">
    <property type="entry name" value="Gp5_Vgr_C"/>
</dbReference>
<evidence type="ECO:0000259" key="5">
    <source>
        <dbReference type="Pfam" id="PF04717"/>
    </source>
</evidence>
<reference evidence="7 8" key="1">
    <citation type="submission" date="2017-12" db="EMBL/GenBank/DDBJ databases">
        <title>Kangiella profundi FT102 completed genome.</title>
        <authorList>
            <person name="Xu J."/>
            <person name="Wang J."/>
            <person name="Lu Y."/>
        </authorList>
    </citation>
    <scope>NUCLEOTIDE SEQUENCE [LARGE SCALE GENOMIC DNA]</scope>
    <source>
        <strain evidence="7 8">FT102</strain>
    </source>
</reference>
<dbReference type="Proteomes" id="UP000232693">
    <property type="component" value="Chromosome"/>
</dbReference>
<feature type="domain" description="Gp5/Type VI secretion system Vgr protein OB-fold" evidence="5">
    <location>
        <begin position="387"/>
        <end position="455"/>
    </location>
</feature>
<feature type="compositionally biased region" description="Polar residues" evidence="4">
    <location>
        <begin position="465"/>
        <end position="481"/>
    </location>
</feature>
<dbReference type="AlphaFoldDB" id="A0A2K9AYT7"/>
<evidence type="ECO:0000256" key="2">
    <source>
        <dbReference type="ARBA" id="ARBA00005558"/>
    </source>
</evidence>
<dbReference type="Gene3D" id="2.30.110.50">
    <property type="match status" value="1"/>
</dbReference>
<dbReference type="InterPro" id="IPR037026">
    <property type="entry name" value="Vgr_OB-fold_dom_sf"/>
</dbReference>
<dbReference type="SUPFAM" id="SSF69349">
    <property type="entry name" value="Phage fibre proteins"/>
    <property type="match status" value="1"/>
</dbReference>
<keyword evidence="3" id="KW-0964">Secreted</keyword>
<dbReference type="RefSeq" id="WP_106645760.1">
    <property type="nucleotide sequence ID" value="NZ_BMGO01000001.1"/>
</dbReference>
<comment type="subcellular location">
    <subcellularLocation>
        <location evidence="1">Secreted</location>
    </subcellularLocation>
</comment>
<dbReference type="PANTHER" id="PTHR32305">
    <property type="match status" value="1"/>
</dbReference>
<dbReference type="InterPro" id="IPR006533">
    <property type="entry name" value="T6SS_Vgr_RhsGE"/>
</dbReference>